<feature type="region of interest" description="Disordered" evidence="4">
    <location>
        <begin position="149"/>
        <end position="171"/>
    </location>
</feature>
<evidence type="ECO:0000313" key="6">
    <source>
        <dbReference type="EMBL" id="GBG82088.1"/>
    </source>
</evidence>
<evidence type="ECO:0000313" key="7">
    <source>
        <dbReference type="Proteomes" id="UP000265515"/>
    </source>
</evidence>
<dbReference type="InterPro" id="IPR008978">
    <property type="entry name" value="HSP20-like_chaperone"/>
</dbReference>
<dbReference type="AlphaFoldDB" id="A0A388LIE2"/>
<dbReference type="Gramene" id="GBG82088">
    <property type="protein sequence ID" value="GBG82088"/>
    <property type="gene ID" value="CBR_g34368"/>
</dbReference>
<dbReference type="Proteomes" id="UP000265515">
    <property type="component" value="Unassembled WGS sequence"/>
</dbReference>
<dbReference type="CDD" id="cd06472">
    <property type="entry name" value="ACD_ScHsp26_like"/>
    <property type="match status" value="1"/>
</dbReference>
<protein>
    <recommendedName>
        <fullName evidence="5">SHSP domain-containing protein</fullName>
    </recommendedName>
</protein>
<sequence length="171" mass="19457">MSLMPWDRSSRWADPFDRAMSPWGFWDMGADWPTGVAGTLIGGGLGRGDRGGTAASDVARLVNANVDWVEKDDRHEFKIDVPGLKKEEAKVEVEDGRTLVIRGQRQREETKGDDRWHRVERAYGTFERRFRLPETVEMDKVQANMDSGVLTIKVPKRPEPQKEPPKPINID</sequence>
<organism evidence="6 7">
    <name type="scientific">Chara braunii</name>
    <name type="common">Braun's stonewort</name>
    <dbReference type="NCBI Taxonomy" id="69332"/>
    <lineage>
        <taxon>Eukaryota</taxon>
        <taxon>Viridiplantae</taxon>
        <taxon>Streptophyta</taxon>
        <taxon>Charophyceae</taxon>
        <taxon>Charales</taxon>
        <taxon>Characeae</taxon>
        <taxon>Chara</taxon>
    </lineage>
</organism>
<feature type="compositionally biased region" description="Basic and acidic residues" evidence="4">
    <location>
        <begin position="156"/>
        <end position="165"/>
    </location>
</feature>
<dbReference type="OrthoDB" id="5511210at2759"/>
<gene>
    <name evidence="6" type="ORF">CBR_g34368</name>
</gene>
<proteinExistence type="inferred from homology"/>
<dbReference type="PANTHER" id="PTHR11527">
    <property type="entry name" value="HEAT-SHOCK PROTEIN 20 FAMILY MEMBER"/>
    <property type="match status" value="1"/>
</dbReference>
<evidence type="ECO:0000256" key="2">
    <source>
        <dbReference type="PROSITE-ProRule" id="PRU00285"/>
    </source>
</evidence>
<comment type="similarity">
    <text evidence="2 3">Belongs to the small heat shock protein (HSP20) family.</text>
</comment>
<dbReference type="Pfam" id="PF00011">
    <property type="entry name" value="HSP20"/>
    <property type="match status" value="1"/>
</dbReference>
<evidence type="ECO:0000256" key="1">
    <source>
        <dbReference type="ARBA" id="ARBA00023016"/>
    </source>
</evidence>
<name>A0A388LIE2_CHABU</name>
<dbReference type="Gene3D" id="2.60.40.790">
    <property type="match status" value="1"/>
</dbReference>
<dbReference type="STRING" id="69332.A0A388LIE2"/>
<reference evidence="6 7" key="1">
    <citation type="journal article" date="2018" name="Cell">
        <title>The Chara Genome: Secondary Complexity and Implications for Plant Terrestrialization.</title>
        <authorList>
            <person name="Nishiyama T."/>
            <person name="Sakayama H."/>
            <person name="Vries J.D."/>
            <person name="Buschmann H."/>
            <person name="Saint-Marcoux D."/>
            <person name="Ullrich K.K."/>
            <person name="Haas F.B."/>
            <person name="Vanderstraeten L."/>
            <person name="Becker D."/>
            <person name="Lang D."/>
            <person name="Vosolsobe S."/>
            <person name="Rombauts S."/>
            <person name="Wilhelmsson P.K.I."/>
            <person name="Janitza P."/>
            <person name="Kern R."/>
            <person name="Heyl A."/>
            <person name="Rumpler F."/>
            <person name="Villalobos L.I.A.C."/>
            <person name="Clay J.M."/>
            <person name="Skokan R."/>
            <person name="Toyoda A."/>
            <person name="Suzuki Y."/>
            <person name="Kagoshima H."/>
            <person name="Schijlen E."/>
            <person name="Tajeshwar N."/>
            <person name="Catarino B."/>
            <person name="Hetherington A.J."/>
            <person name="Saltykova A."/>
            <person name="Bonnot C."/>
            <person name="Breuninger H."/>
            <person name="Symeonidi A."/>
            <person name="Radhakrishnan G.V."/>
            <person name="Van Nieuwerburgh F."/>
            <person name="Deforce D."/>
            <person name="Chang C."/>
            <person name="Karol K.G."/>
            <person name="Hedrich R."/>
            <person name="Ulvskov P."/>
            <person name="Glockner G."/>
            <person name="Delwiche C.F."/>
            <person name="Petrasek J."/>
            <person name="Van de Peer Y."/>
            <person name="Friml J."/>
            <person name="Beilby M."/>
            <person name="Dolan L."/>
            <person name="Kohara Y."/>
            <person name="Sugano S."/>
            <person name="Fujiyama A."/>
            <person name="Delaux P.-M."/>
            <person name="Quint M."/>
            <person name="TheiBen G."/>
            <person name="Hagemann M."/>
            <person name="Harholt J."/>
            <person name="Dunand C."/>
            <person name="Zachgo S."/>
            <person name="Langdale J."/>
            <person name="Maumus F."/>
            <person name="Straeten D.V.D."/>
            <person name="Gould S.B."/>
            <person name="Rensing S.A."/>
        </authorList>
    </citation>
    <scope>NUCLEOTIDE SEQUENCE [LARGE SCALE GENOMIC DNA]</scope>
    <source>
        <strain evidence="6 7">S276</strain>
    </source>
</reference>
<evidence type="ECO:0000256" key="4">
    <source>
        <dbReference type="SAM" id="MobiDB-lite"/>
    </source>
</evidence>
<dbReference type="InterPro" id="IPR031107">
    <property type="entry name" value="Small_HSP"/>
</dbReference>
<dbReference type="EMBL" id="BFEA01000396">
    <property type="protein sequence ID" value="GBG82088.1"/>
    <property type="molecule type" value="Genomic_DNA"/>
</dbReference>
<evidence type="ECO:0000256" key="3">
    <source>
        <dbReference type="RuleBase" id="RU003616"/>
    </source>
</evidence>
<dbReference type="SUPFAM" id="SSF49764">
    <property type="entry name" value="HSP20-like chaperones"/>
    <property type="match status" value="1"/>
</dbReference>
<dbReference type="GO" id="GO:0005783">
    <property type="term" value="C:endoplasmic reticulum"/>
    <property type="evidence" value="ECO:0007669"/>
    <property type="project" value="EnsemblPlants"/>
</dbReference>
<evidence type="ECO:0000259" key="5">
    <source>
        <dbReference type="PROSITE" id="PS01031"/>
    </source>
</evidence>
<dbReference type="PROSITE" id="PS01031">
    <property type="entry name" value="SHSP"/>
    <property type="match status" value="1"/>
</dbReference>
<keyword evidence="1" id="KW-0346">Stress response</keyword>
<comment type="caution">
    <text evidence="6">The sequence shown here is derived from an EMBL/GenBank/DDBJ whole genome shotgun (WGS) entry which is preliminary data.</text>
</comment>
<dbReference type="OMA" id="QANMDSG"/>
<dbReference type="InterPro" id="IPR002068">
    <property type="entry name" value="A-crystallin/Hsp20_dom"/>
</dbReference>
<dbReference type="GO" id="GO:0009408">
    <property type="term" value="P:response to heat"/>
    <property type="evidence" value="ECO:0007669"/>
    <property type="project" value="EnsemblPlants"/>
</dbReference>
<feature type="domain" description="SHSP" evidence="5">
    <location>
        <begin position="57"/>
        <end position="171"/>
    </location>
</feature>
<accession>A0A388LIE2</accession>
<keyword evidence="7" id="KW-1185">Reference proteome</keyword>